<dbReference type="OrthoDB" id="1452761at1239"/>
<comment type="caution">
    <text evidence="1">The sequence shown here is derived from an EMBL/GenBank/DDBJ whole genome shotgun (WGS) entry which is preliminary data.</text>
</comment>
<organism evidence="1 2">
    <name type="scientific">Alicyclobacillus ferrooxydans</name>
    <dbReference type="NCBI Taxonomy" id="471514"/>
    <lineage>
        <taxon>Bacteria</taxon>
        <taxon>Bacillati</taxon>
        <taxon>Bacillota</taxon>
        <taxon>Bacilli</taxon>
        <taxon>Bacillales</taxon>
        <taxon>Alicyclobacillaceae</taxon>
        <taxon>Alicyclobacillus</taxon>
    </lineage>
</organism>
<name>A0A0P9EVV7_9BACL</name>
<sequence>MNWIEEQRKIRNTITHDRANDVLNNFEHVRGTTLNATVLNRTADMMTLQMFRQLTDFIKDVVQAIYADKADAVV</sequence>
<dbReference type="EMBL" id="LJCO01000056">
    <property type="protein sequence ID" value="KPV43162.1"/>
    <property type="molecule type" value="Genomic_DNA"/>
</dbReference>
<dbReference type="RefSeq" id="WP_054969754.1">
    <property type="nucleotide sequence ID" value="NZ_LJCO01000056.1"/>
</dbReference>
<dbReference type="PATRIC" id="fig|471514.4.peg.3448"/>
<reference evidence="1 2" key="1">
    <citation type="submission" date="2015-09" db="EMBL/GenBank/DDBJ databases">
        <title>Draft genome sequence of Alicyclobacillus ferrooxydans DSM 22381.</title>
        <authorList>
            <person name="Hemp J."/>
        </authorList>
    </citation>
    <scope>NUCLEOTIDE SEQUENCE [LARGE SCALE GENOMIC DNA]</scope>
    <source>
        <strain evidence="1 2">TC-34</strain>
    </source>
</reference>
<evidence type="ECO:0000313" key="1">
    <source>
        <dbReference type="EMBL" id="KPV43162.1"/>
    </source>
</evidence>
<keyword evidence="2" id="KW-1185">Reference proteome</keyword>
<accession>A0A0P9EVV7</accession>
<dbReference type="AlphaFoldDB" id="A0A0P9EVV7"/>
<protein>
    <submittedName>
        <fullName evidence="1">Uncharacterized protein</fullName>
    </submittedName>
</protein>
<evidence type="ECO:0000313" key="2">
    <source>
        <dbReference type="Proteomes" id="UP000050482"/>
    </source>
</evidence>
<gene>
    <name evidence="1" type="ORF">AN477_13810</name>
</gene>
<dbReference type="Proteomes" id="UP000050482">
    <property type="component" value="Unassembled WGS sequence"/>
</dbReference>
<proteinExistence type="predicted"/>